<gene>
    <name evidence="3" type="primary">LOC115939206</name>
</gene>
<accession>A0A7F8QDJ8</accession>
<evidence type="ECO:0000256" key="1">
    <source>
        <dbReference type="SAM" id="MobiDB-lite"/>
    </source>
</evidence>
<dbReference type="KEGG" id="lww:115939206"/>
<dbReference type="Gene3D" id="1.20.1310.10">
    <property type="entry name" value="Cullin Repeats"/>
    <property type="match status" value="1"/>
</dbReference>
<name>A0A7F8QDJ8_LEPWE</name>
<evidence type="ECO:0000313" key="2">
    <source>
        <dbReference type="Proteomes" id="UP000245341"/>
    </source>
</evidence>
<dbReference type="AlphaFoldDB" id="A0A7F8QDJ8"/>
<reference evidence="3" key="1">
    <citation type="submission" date="2025-08" db="UniProtKB">
        <authorList>
            <consortium name="RefSeq"/>
        </authorList>
    </citation>
    <scope>IDENTIFICATION</scope>
    <source>
        <tissue evidence="3">Liver</tissue>
    </source>
</reference>
<organism evidence="2 3">
    <name type="scientific">Leptonychotes weddellii</name>
    <name type="common">Weddell seal</name>
    <name type="synonym">Otaria weddellii</name>
    <dbReference type="NCBI Taxonomy" id="9713"/>
    <lineage>
        <taxon>Eukaryota</taxon>
        <taxon>Metazoa</taxon>
        <taxon>Chordata</taxon>
        <taxon>Craniata</taxon>
        <taxon>Vertebrata</taxon>
        <taxon>Euteleostomi</taxon>
        <taxon>Mammalia</taxon>
        <taxon>Eutheria</taxon>
        <taxon>Laurasiatheria</taxon>
        <taxon>Carnivora</taxon>
        <taxon>Caniformia</taxon>
        <taxon>Pinnipedia</taxon>
        <taxon>Phocidae</taxon>
        <taxon>Monachinae</taxon>
        <taxon>Lobodontini</taxon>
        <taxon>Leptonychotes</taxon>
    </lineage>
</organism>
<dbReference type="Proteomes" id="UP000245341">
    <property type="component" value="Unplaced"/>
</dbReference>
<feature type="region of interest" description="Disordered" evidence="1">
    <location>
        <begin position="27"/>
        <end position="51"/>
    </location>
</feature>
<sequence>MADETPRKGALSALVGHTNGLTKPASLAAAAVSSKPGGGSGGGGGGGSKKLVIKNFRDRPKLPDNYTQDTWQKLHEAVKAIQSSTSIRYNLEELYQVRLRPWRKVDLVGVRTGTRMRNVRRTAGLEGWSRVRSLTRVLGYNV</sequence>
<keyword evidence="2" id="KW-1185">Reference proteome</keyword>
<dbReference type="GeneID" id="115939206"/>
<protein>
    <submittedName>
        <fullName evidence="3">Cullin-4A-like</fullName>
    </submittedName>
</protein>
<dbReference type="RefSeq" id="XP_030879294.1">
    <property type="nucleotide sequence ID" value="XM_031023434.1"/>
</dbReference>
<evidence type="ECO:0000313" key="3">
    <source>
        <dbReference type="RefSeq" id="XP_030879294.1"/>
    </source>
</evidence>
<feature type="compositionally biased region" description="Gly residues" evidence="1">
    <location>
        <begin position="36"/>
        <end position="48"/>
    </location>
</feature>
<proteinExistence type="predicted"/>
<dbReference type="OrthoDB" id="9807758at2759"/>